<protein>
    <submittedName>
        <fullName evidence="2">Uncharacterized protein</fullName>
    </submittedName>
</protein>
<reference evidence="2 3" key="1">
    <citation type="submission" date="2023-09" db="EMBL/GenBank/DDBJ databases">
        <title>Nesidiocoris tenuis whole genome shotgun sequence.</title>
        <authorList>
            <person name="Shibata T."/>
            <person name="Shimoda M."/>
            <person name="Kobayashi T."/>
            <person name="Uehara T."/>
        </authorList>
    </citation>
    <scope>NUCLEOTIDE SEQUENCE [LARGE SCALE GENOMIC DNA]</scope>
    <source>
        <strain evidence="2 3">Japan</strain>
    </source>
</reference>
<evidence type="ECO:0000313" key="3">
    <source>
        <dbReference type="Proteomes" id="UP001307889"/>
    </source>
</evidence>
<evidence type="ECO:0000256" key="1">
    <source>
        <dbReference type="SAM" id="MobiDB-lite"/>
    </source>
</evidence>
<name>A0ABN7BBW4_9HEMI</name>
<dbReference type="Proteomes" id="UP001307889">
    <property type="component" value="Chromosome 13"/>
</dbReference>
<accession>A0ABN7BBW4</accession>
<proteinExistence type="predicted"/>
<evidence type="ECO:0000313" key="2">
    <source>
        <dbReference type="EMBL" id="BET01849.1"/>
    </source>
</evidence>
<keyword evidence="3" id="KW-1185">Reference proteome</keyword>
<feature type="region of interest" description="Disordered" evidence="1">
    <location>
        <begin position="19"/>
        <end position="45"/>
    </location>
</feature>
<dbReference type="EMBL" id="AP028921">
    <property type="protein sequence ID" value="BET01849.1"/>
    <property type="molecule type" value="Genomic_DNA"/>
</dbReference>
<sequence>MVNVKKLEIERFHNLASSSAGLKSRETLGTSPEEAAEASRPPERFSSALDATIPHESFSSLAAVHLIFF</sequence>
<organism evidence="2 3">
    <name type="scientific">Nesidiocoris tenuis</name>
    <dbReference type="NCBI Taxonomy" id="355587"/>
    <lineage>
        <taxon>Eukaryota</taxon>
        <taxon>Metazoa</taxon>
        <taxon>Ecdysozoa</taxon>
        <taxon>Arthropoda</taxon>
        <taxon>Hexapoda</taxon>
        <taxon>Insecta</taxon>
        <taxon>Pterygota</taxon>
        <taxon>Neoptera</taxon>
        <taxon>Paraneoptera</taxon>
        <taxon>Hemiptera</taxon>
        <taxon>Heteroptera</taxon>
        <taxon>Panheteroptera</taxon>
        <taxon>Cimicomorpha</taxon>
        <taxon>Miridae</taxon>
        <taxon>Dicyphina</taxon>
        <taxon>Nesidiocoris</taxon>
    </lineage>
</organism>
<gene>
    <name evidence="2" type="ORF">NTJ_14668</name>
</gene>